<proteinExistence type="predicted"/>
<keyword evidence="8" id="KW-0406">Ion transport</keyword>
<keyword evidence="5" id="KW-0547">Nucleotide-binding</keyword>
<keyword evidence="12" id="KW-1185">Reference proteome</keyword>
<evidence type="ECO:0000256" key="3">
    <source>
        <dbReference type="ARBA" id="ARBA00022475"/>
    </source>
</evidence>
<dbReference type="SUPFAM" id="SSF52540">
    <property type="entry name" value="P-loop containing nucleoside triphosphate hydrolases"/>
    <property type="match status" value="1"/>
</dbReference>
<evidence type="ECO:0000256" key="5">
    <source>
        <dbReference type="ARBA" id="ARBA00022741"/>
    </source>
</evidence>
<keyword evidence="4" id="KW-0410">Iron transport</keyword>
<evidence type="ECO:0000256" key="6">
    <source>
        <dbReference type="ARBA" id="ARBA00022840"/>
    </source>
</evidence>
<organism evidence="11 12">
    <name type="scientific">Kocuria coralli</name>
    <dbReference type="NCBI Taxonomy" id="1461025"/>
    <lineage>
        <taxon>Bacteria</taxon>
        <taxon>Bacillati</taxon>
        <taxon>Actinomycetota</taxon>
        <taxon>Actinomycetes</taxon>
        <taxon>Micrococcales</taxon>
        <taxon>Micrococcaceae</taxon>
        <taxon>Kocuria</taxon>
    </lineage>
</organism>
<protein>
    <submittedName>
        <fullName evidence="11">ABC transporter ATP-binding protein</fullName>
    </submittedName>
</protein>
<dbReference type="AlphaFoldDB" id="A0A5J5KWN0"/>
<keyword evidence="9" id="KW-0472">Membrane</keyword>
<keyword evidence="7" id="KW-0408">Iron</keyword>
<dbReference type="Gene3D" id="3.40.50.300">
    <property type="entry name" value="P-loop containing nucleotide triphosphate hydrolases"/>
    <property type="match status" value="1"/>
</dbReference>
<dbReference type="EMBL" id="SZWF01000024">
    <property type="protein sequence ID" value="KAA9393211.1"/>
    <property type="molecule type" value="Genomic_DNA"/>
</dbReference>
<dbReference type="GO" id="GO:0006826">
    <property type="term" value="P:iron ion transport"/>
    <property type="evidence" value="ECO:0007669"/>
    <property type="project" value="UniProtKB-KW"/>
</dbReference>
<gene>
    <name evidence="11" type="ORF">FCK90_13550</name>
</gene>
<keyword evidence="2" id="KW-0813">Transport</keyword>
<evidence type="ECO:0000256" key="7">
    <source>
        <dbReference type="ARBA" id="ARBA00023004"/>
    </source>
</evidence>
<evidence type="ECO:0000256" key="1">
    <source>
        <dbReference type="ARBA" id="ARBA00004202"/>
    </source>
</evidence>
<evidence type="ECO:0000256" key="4">
    <source>
        <dbReference type="ARBA" id="ARBA00022496"/>
    </source>
</evidence>
<dbReference type="InterPro" id="IPR003593">
    <property type="entry name" value="AAA+_ATPase"/>
</dbReference>
<dbReference type="InterPro" id="IPR003439">
    <property type="entry name" value="ABC_transporter-like_ATP-bd"/>
</dbReference>
<dbReference type="PROSITE" id="PS00211">
    <property type="entry name" value="ABC_TRANSPORTER_1"/>
    <property type="match status" value="1"/>
</dbReference>
<comment type="caution">
    <text evidence="11">The sequence shown here is derived from an EMBL/GenBank/DDBJ whole genome shotgun (WGS) entry which is preliminary data.</text>
</comment>
<feature type="domain" description="ABC transporter" evidence="10">
    <location>
        <begin position="1"/>
        <end position="210"/>
    </location>
</feature>
<dbReference type="GO" id="GO:0016887">
    <property type="term" value="F:ATP hydrolysis activity"/>
    <property type="evidence" value="ECO:0007669"/>
    <property type="project" value="InterPro"/>
</dbReference>
<name>A0A5J5KWN0_9MICC</name>
<keyword evidence="6 11" id="KW-0067">ATP-binding</keyword>
<dbReference type="Pfam" id="PF00005">
    <property type="entry name" value="ABC_tran"/>
    <property type="match status" value="1"/>
</dbReference>
<dbReference type="Proteomes" id="UP000325957">
    <property type="component" value="Unassembled WGS sequence"/>
</dbReference>
<dbReference type="InterPro" id="IPR027417">
    <property type="entry name" value="P-loop_NTPase"/>
</dbReference>
<evidence type="ECO:0000313" key="11">
    <source>
        <dbReference type="EMBL" id="KAA9393211.1"/>
    </source>
</evidence>
<evidence type="ECO:0000313" key="12">
    <source>
        <dbReference type="Proteomes" id="UP000325957"/>
    </source>
</evidence>
<dbReference type="GO" id="GO:0005524">
    <property type="term" value="F:ATP binding"/>
    <property type="evidence" value="ECO:0007669"/>
    <property type="project" value="UniProtKB-KW"/>
</dbReference>
<reference evidence="11 12" key="1">
    <citation type="submission" date="2019-05" db="EMBL/GenBank/DDBJ databases">
        <title>Kocuria coralli sp. nov., a novel actinobacterium isolated from coral reef seawater.</title>
        <authorList>
            <person name="Li J."/>
        </authorList>
    </citation>
    <scope>NUCLEOTIDE SEQUENCE [LARGE SCALE GENOMIC DNA]</scope>
    <source>
        <strain evidence="11 12">SCSIO 13007</strain>
    </source>
</reference>
<dbReference type="OrthoDB" id="5296765at2"/>
<evidence type="ECO:0000256" key="2">
    <source>
        <dbReference type="ARBA" id="ARBA00022448"/>
    </source>
</evidence>
<dbReference type="GO" id="GO:0005886">
    <property type="term" value="C:plasma membrane"/>
    <property type="evidence" value="ECO:0007669"/>
    <property type="project" value="UniProtKB-SubCell"/>
</dbReference>
<dbReference type="InterPro" id="IPR017871">
    <property type="entry name" value="ABC_transporter-like_CS"/>
</dbReference>
<dbReference type="PANTHER" id="PTHR42771:SF2">
    <property type="entry name" value="IRON(3+)-HYDROXAMATE IMPORT ATP-BINDING PROTEIN FHUC"/>
    <property type="match status" value="1"/>
</dbReference>
<evidence type="ECO:0000259" key="10">
    <source>
        <dbReference type="PROSITE" id="PS50893"/>
    </source>
</evidence>
<keyword evidence="3" id="KW-1003">Cell membrane</keyword>
<dbReference type="InterPro" id="IPR051535">
    <property type="entry name" value="Siderophore_ABC-ATPase"/>
</dbReference>
<dbReference type="FunFam" id="3.40.50.300:FF:000134">
    <property type="entry name" value="Iron-enterobactin ABC transporter ATP-binding protein"/>
    <property type="match status" value="1"/>
</dbReference>
<dbReference type="PROSITE" id="PS50893">
    <property type="entry name" value="ABC_TRANSPORTER_2"/>
    <property type="match status" value="1"/>
</dbReference>
<dbReference type="SMART" id="SM00382">
    <property type="entry name" value="AAA"/>
    <property type="match status" value="1"/>
</dbReference>
<dbReference type="PANTHER" id="PTHR42771">
    <property type="entry name" value="IRON(3+)-HYDROXAMATE IMPORT ATP-BINDING PROTEIN FHUC"/>
    <property type="match status" value="1"/>
</dbReference>
<dbReference type="CDD" id="cd03214">
    <property type="entry name" value="ABC_Iron-Siderophores_B12_Hemin"/>
    <property type="match status" value="1"/>
</dbReference>
<evidence type="ECO:0000256" key="9">
    <source>
        <dbReference type="ARBA" id="ARBA00023136"/>
    </source>
</evidence>
<comment type="subcellular location">
    <subcellularLocation>
        <location evidence="1">Cell membrane</location>
        <topology evidence="1">Peripheral membrane protein</topology>
    </subcellularLocation>
</comment>
<sequence>MTVIVGPNACGKSTLLRALGRILQPGEGTVALDGKAVHSYGSKEFAREVGFLAQSAIAPDAITVGDLVARGRFPHQGMFRQWSETDEQAVLKALESTGTLPLADREVADLSGGQRQRAWIAMVLAQETRVLLLDEPTTFLDLCHQIEILELCRELNQRHGTTVIAVLHDLNQAARYADQIIAMAEGRIVAHGRPEEVITSQTVEAIFGVHSRVMADPETGTPLIVPVAGPYSRRVGNSVPEEAGQGT</sequence>
<evidence type="ECO:0000256" key="8">
    <source>
        <dbReference type="ARBA" id="ARBA00023065"/>
    </source>
</evidence>
<accession>A0A5J5KWN0</accession>